<feature type="transmembrane region" description="Helical" evidence="1">
    <location>
        <begin position="12"/>
        <end position="33"/>
    </location>
</feature>
<keyword evidence="1" id="KW-0812">Transmembrane</keyword>
<gene>
    <name evidence="2" type="ORF">COX77_01475</name>
</gene>
<accession>A0A2M7VFP7</accession>
<evidence type="ECO:0000313" key="3">
    <source>
        <dbReference type="Proteomes" id="UP000230405"/>
    </source>
</evidence>
<name>A0A2M7VFP7_9BACT</name>
<organism evidence="2 3">
    <name type="scientific">Candidatus Komeilibacteria bacterium CG_4_10_14_0_2_um_filter_37_10</name>
    <dbReference type="NCBI Taxonomy" id="1974470"/>
    <lineage>
        <taxon>Bacteria</taxon>
        <taxon>Candidatus Komeiliibacteriota</taxon>
    </lineage>
</organism>
<feature type="transmembrane region" description="Helical" evidence="1">
    <location>
        <begin position="68"/>
        <end position="89"/>
    </location>
</feature>
<dbReference type="AlphaFoldDB" id="A0A2M7VFP7"/>
<reference evidence="3" key="1">
    <citation type="submission" date="2017-09" db="EMBL/GenBank/DDBJ databases">
        <title>Depth-based differentiation of microbial function through sediment-hosted aquifers and enrichment of novel symbionts in the deep terrestrial subsurface.</title>
        <authorList>
            <person name="Probst A.J."/>
            <person name="Ladd B."/>
            <person name="Jarett J.K."/>
            <person name="Geller-Mcgrath D.E."/>
            <person name="Sieber C.M.K."/>
            <person name="Emerson J.B."/>
            <person name="Anantharaman K."/>
            <person name="Thomas B.C."/>
            <person name="Malmstrom R."/>
            <person name="Stieglmeier M."/>
            <person name="Klingl A."/>
            <person name="Woyke T."/>
            <person name="Ryan C.M."/>
            <person name="Banfield J.F."/>
        </authorList>
    </citation>
    <scope>NUCLEOTIDE SEQUENCE [LARGE SCALE GENOMIC DNA]</scope>
</reference>
<keyword evidence="1" id="KW-0472">Membrane</keyword>
<evidence type="ECO:0000313" key="2">
    <source>
        <dbReference type="EMBL" id="PIZ99439.1"/>
    </source>
</evidence>
<dbReference type="Proteomes" id="UP000230405">
    <property type="component" value="Unassembled WGS sequence"/>
</dbReference>
<feature type="transmembrane region" description="Helical" evidence="1">
    <location>
        <begin position="101"/>
        <end position="119"/>
    </location>
</feature>
<keyword evidence="1" id="KW-1133">Transmembrane helix</keyword>
<feature type="transmembrane region" description="Helical" evidence="1">
    <location>
        <begin position="39"/>
        <end position="56"/>
    </location>
</feature>
<dbReference type="EMBL" id="PFPO01000027">
    <property type="protein sequence ID" value="PIZ99439.1"/>
    <property type="molecule type" value="Genomic_DNA"/>
</dbReference>
<proteinExistence type="predicted"/>
<protein>
    <submittedName>
        <fullName evidence="2">Uncharacterized protein</fullName>
    </submittedName>
</protein>
<evidence type="ECO:0000256" key="1">
    <source>
        <dbReference type="SAM" id="Phobius"/>
    </source>
</evidence>
<sequence length="128" mass="15292">METNKRKIFLNTIFWGFILWLFGYVLGLIFFAFVPPELIGWFILPLGIIATLWVLFKKIQRQSFSCYIGLGIFWAVMAIVLDYIFIIKLFQSTDYYKLDVYLYYVLTFLLPVIVGWYKLKKRSVTMKQ</sequence>
<comment type="caution">
    <text evidence="2">The sequence shown here is derived from an EMBL/GenBank/DDBJ whole genome shotgun (WGS) entry which is preliminary data.</text>
</comment>